<accession>A0A401NPB2</accession>
<feature type="region of interest" description="Disordered" evidence="5">
    <location>
        <begin position="280"/>
        <end position="299"/>
    </location>
</feature>
<sequence>MFEKLGEMSHSRFLVAAGPGAPYRPAGDPPPGPEYGGNLAPAKDCGAVSYGAVLEDVNRLSHLLGRFLETAENSERCNFGANPAEGCGAPGGTSPGRSRGAAAPTGSGRSLRKRESRRRESGASAAEAASPGGSEEAAAPGLALEPREHQWMLAAAAGDWAAMEELLLLEPGLLNKRDFISGLTATHWLAKQGKDQALLELLRLADSRHWALDLNARAGGGGYTALHLAAMQGHPMVIKLLVGAFSADVDIRDYRGRKAWQYLGSQVPSQLRQLAGMEEALPPRQTPPPTTQHQVHNPAKKPDFSIITSLHRFFKPSSWYRKKTQAGL</sequence>
<proteinExistence type="inferred from homology"/>
<dbReference type="Pfam" id="PF12796">
    <property type="entry name" value="Ank_2"/>
    <property type="match status" value="1"/>
</dbReference>
<comment type="caution">
    <text evidence="6">The sequence shown here is derived from an EMBL/GenBank/DDBJ whole genome shotgun (WGS) entry which is preliminary data.</text>
</comment>
<feature type="repeat" description="ANK" evidence="4">
    <location>
        <begin position="221"/>
        <end position="242"/>
    </location>
</feature>
<protein>
    <submittedName>
        <fullName evidence="6">Uncharacterized protein</fullName>
    </submittedName>
</protein>
<gene>
    <name evidence="6" type="ORF">scyTo_0014534</name>
</gene>
<dbReference type="PANTHER" id="PTHR14491">
    <property type="entry name" value="SOSONDOWAH, ISOFORM G"/>
    <property type="match status" value="1"/>
</dbReference>
<dbReference type="AlphaFoldDB" id="A0A401NPB2"/>
<evidence type="ECO:0000256" key="5">
    <source>
        <dbReference type="SAM" id="MobiDB-lite"/>
    </source>
</evidence>
<dbReference type="SUPFAM" id="SSF48403">
    <property type="entry name" value="Ankyrin repeat"/>
    <property type="match status" value="1"/>
</dbReference>
<evidence type="ECO:0000256" key="2">
    <source>
        <dbReference type="ARBA" id="ARBA00023043"/>
    </source>
</evidence>
<dbReference type="PANTHER" id="PTHR14491:SF8">
    <property type="entry name" value="ANKYRIN REPEAT DOMAIN-CONTAINING PROTEIN SOWAHD"/>
    <property type="match status" value="1"/>
</dbReference>
<keyword evidence="2 4" id="KW-0040">ANK repeat</keyword>
<name>A0A401NPB2_SCYTO</name>
<dbReference type="SMART" id="SM00248">
    <property type="entry name" value="ANK"/>
    <property type="match status" value="2"/>
</dbReference>
<dbReference type="PROSITE" id="PS50297">
    <property type="entry name" value="ANK_REP_REGION"/>
    <property type="match status" value="1"/>
</dbReference>
<dbReference type="InterPro" id="IPR036770">
    <property type="entry name" value="Ankyrin_rpt-contain_sf"/>
</dbReference>
<dbReference type="InterPro" id="IPR002110">
    <property type="entry name" value="Ankyrin_rpt"/>
</dbReference>
<dbReference type="Gene3D" id="1.25.40.20">
    <property type="entry name" value="Ankyrin repeat-containing domain"/>
    <property type="match status" value="1"/>
</dbReference>
<organism evidence="6 7">
    <name type="scientific">Scyliorhinus torazame</name>
    <name type="common">Cloudy catshark</name>
    <name type="synonym">Catulus torazame</name>
    <dbReference type="NCBI Taxonomy" id="75743"/>
    <lineage>
        <taxon>Eukaryota</taxon>
        <taxon>Metazoa</taxon>
        <taxon>Chordata</taxon>
        <taxon>Craniata</taxon>
        <taxon>Vertebrata</taxon>
        <taxon>Chondrichthyes</taxon>
        <taxon>Elasmobranchii</taxon>
        <taxon>Galeomorphii</taxon>
        <taxon>Galeoidea</taxon>
        <taxon>Carcharhiniformes</taxon>
        <taxon>Scyliorhinidae</taxon>
        <taxon>Scyliorhinus</taxon>
    </lineage>
</organism>
<dbReference type="PROSITE" id="PS50088">
    <property type="entry name" value="ANK_REPEAT"/>
    <property type="match status" value="1"/>
</dbReference>
<evidence type="ECO:0000313" key="7">
    <source>
        <dbReference type="Proteomes" id="UP000288216"/>
    </source>
</evidence>
<comment type="similarity">
    <text evidence="3">Belongs to the SOWAH family.</text>
</comment>
<reference evidence="6 7" key="1">
    <citation type="journal article" date="2018" name="Nat. Ecol. Evol.">
        <title>Shark genomes provide insights into elasmobranch evolution and the origin of vertebrates.</title>
        <authorList>
            <person name="Hara Y"/>
            <person name="Yamaguchi K"/>
            <person name="Onimaru K"/>
            <person name="Kadota M"/>
            <person name="Koyanagi M"/>
            <person name="Keeley SD"/>
            <person name="Tatsumi K"/>
            <person name="Tanaka K"/>
            <person name="Motone F"/>
            <person name="Kageyama Y"/>
            <person name="Nozu R"/>
            <person name="Adachi N"/>
            <person name="Nishimura O"/>
            <person name="Nakagawa R"/>
            <person name="Tanegashima C"/>
            <person name="Kiyatake I"/>
            <person name="Matsumoto R"/>
            <person name="Murakumo K"/>
            <person name="Nishida K"/>
            <person name="Terakita A"/>
            <person name="Kuratani S"/>
            <person name="Sato K"/>
            <person name="Hyodo S Kuraku.S."/>
        </authorList>
    </citation>
    <scope>NUCLEOTIDE SEQUENCE [LARGE SCALE GENOMIC DNA]</scope>
</reference>
<keyword evidence="7" id="KW-1185">Reference proteome</keyword>
<evidence type="ECO:0000313" key="6">
    <source>
        <dbReference type="EMBL" id="GCB62721.1"/>
    </source>
</evidence>
<dbReference type="OMA" id="NSERCNF"/>
<dbReference type="Proteomes" id="UP000288216">
    <property type="component" value="Unassembled WGS sequence"/>
</dbReference>
<keyword evidence="1" id="KW-0677">Repeat</keyword>
<dbReference type="OrthoDB" id="60433at2759"/>
<feature type="compositionally biased region" description="Low complexity" evidence="5">
    <location>
        <begin position="122"/>
        <end position="140"/>
    </location>
</feature>
<evidence type="ECO:0000256" key="4">
    <source>
        <dbReference type="PROSITE-ProRule" id="PRU00023"/>
    </source>
</evidence>
<evidence type="ECO:0000256" key="1">
    <source>
        <dbReference type="ARBA" id="ARBA00022737"/>
    </source>
</evidence>
<feature type="region of interest" description="Disordered" evidence="5">
    <location>
        <begin position="88"/>
        <end position="140"/>
    </location>
</feature>
<evidence type="ECO:0000256" key="3">
    <source>
        <dbReference type="ARBA" id="ARBA00038122"/>
    </source>
</evidence>
<dbReference type="EMBL" id="BFAA01007829">
    <property type="protein sequence ID" value="GCB62721.1"/>
    <property type="molecule type" value="Genomic_DNA"/>
</dbReference>